<evidence type="ECO:0000256" key="5">
    <source>
        <dbReference type="ARBA" id="ARBA00022692"/>
    </source>
</evidence>
<dbReference type="InterPro" id="IPR001433">
    <property type="entry name" value="OxRdtase_FAD/NAD-bd"/>
</dbReference>
<comment type="similarity">
    <text evidence="3 14">Belongs to the flavoprotein pyridine nucleotide cytochrome reductase family.</text>
</comment>
<evidence type="ECO:0000256" key="14">
    <source>
        <dbReference type="RuleBase" id="RU361226"/>
    </source>
</evidence>
<dbReference type="PROSITE" id="PS51384">
    <property type="entry name" value="FAD_FR"/>
    <property type="match status" value="1"/>
</dbReference>
<dbReference type="Pfam" id="PF00970">
    <property type="entry name" value="FAD_binding_6"/>
    <property type="match status" value="1"/>
</dbReference>
<feature type="binding site" evidence="13">
    <location>
        <position position="149"/>
    </location>
    <ligand>
        <name>FAD</name>
        <dbReference type="ChEBI" id="CHEBI:57692"/>
    </ligand>
</feature>
<dbReference type="EMBL" id="JBAMMX010000013">
    <property type="protein sequence ID" value="KAK6928981.1"/>
    <property type="molecule type" value="Genomic_DNA"/>
</dbReference>
<dbReference type="AlphaFoldDB" id="A0AAN8Z8L2"/>
<dbReference type="Proteomes" id="UP001370490">
    <property type="component" value="Unassembled WGS sequence"/>
</dbReference>
<dbReference type="InterPro" id="IPR008333">
    <property type="entry name" value="Cbr1-like_FAD-bd_dom"/>
</dbReference>
<feature type="transmembrane region" description="Helical" evidence="15">
    <location>
        <begin position="36"/>
        <end position="59"/>
    </location>
</feature>
<feature type="binding site" evidence="13">
    <location>
        <position position="142"/>
    </location>
    <ligand>
        <name>FAD</name>
        <dbReference type="ChEBI" id="CHEBI:57692"/>
    </ligand>
</feature>
<sequence length="306" mass="34387">MEALMEADEPLTTAHFQSLNSWVSWFTNLEFSKMPLHAGLLGIATSLVAIGIVACYFYCTKKSKRCLDPKKFKEFKLIKRTQISHNTARFRFALPTPKSVLGLPVGQHIRCRGKDSQGNEVIRPYTPITLDSDIGYFELVVKMYPNGKMSHHFREMKLGDYLAVIGPQGKFKYKAGQAKAIGMLAGGTGITPMFQLTKAILQNRKDKTKIHLLFGNVTVDDILLKEELEGFAGRFSHQFEVYYVLSQPPEGWNGGRGYINKEMIQSHCPAPATDILIMRCGPPPMNKAMAAHLDALGYTKEMQFEF</sequence>
<comment type="catalytic activity">
    <reaction evidence="14">
        <text>2 Fe(III)-[cytochrome b5] + NADH = 2 Fe(II)-[cytochrome b5] + NAD(+) + H(+)</text>
        <dbReference type="Rhea" id="RHEA:46680"/>
        <dbReference type="Rhea" id="RHEA-COMP:10438"/>
        <dbReference type="Rhea" id="RHEA-COMP:10439"/>
        <dbReference type="ChEBI" id="CHEBI:15378"/>
        <dbReference type="ChEBI" id="CHEBI:29033"/>
        <dbReference type="ChEBI" id="CHEBI:29034"/>
        <dbReference type="ChEBI" id="CHEBI:57540"/>
        <dbReference type="ChEBI" id="CHEBI:57945"/>
        <dbReference type="EC" id="1.6.2.2"/>
    </reaction>
</comment>
<evidence type="ECO:0000256" key="6">
    <source>
        <dbReference type="ARBA" id="ARBA00022787"/>
    </source>
</evidence>
<keyword evidence="4 13" id="KW-0285">Flavoprotein</keyword>
<comment type="cofactor">
    <cofactor evidence="1 13 14">
        <name>FAD</name>
        <dbReference type="ChEBI" id="CHEBI:57692"/>
    </cofactor>
</comment>
<dbReference type="SUPFAM" id="SSF52343">
    <property type="entry name" value="Ferredoxin reductase-like, C-terminal NADP-linked domain"/>
    <property type="match status" value="1"/>
</dbReference>
<dbReference type="InterPro" id="IPR001709">
    <property type="entry name" value="Flavoprot_Pyr_Nucl_cyt_Rdtase"/>
</dbReference>
<dbReference type="InterPro" id="IPR039261">
    <property type="entry name" value="FNR_nucleotide-bd"/>
</dbReference>
<dbReference type="Gene3D" id="3.40.50.80">
    <property type="entry name" value="Nucleotide-binding domain of ferredoxin-NADP reductase (FNR) module"/>
    <property type="match status" value="1"/>
</dbReference>
<gene>
    <name evidence="17" type="ORF">RJ641_005186</name>
</gene>
<evidence type="ECO:0000256" key="15">
    <source>
        <dbReference type="SAM" id="Phobius"/>
    </source>
</evidence>
<keyword evidence="18" id="KW-1185">Reference proteome</keyword>
<feature type="domain" description="FAD-binding FR-type" evidence="16">
    <location>
        <begin position="70"/>
        <end position="174"/>
    </location>
</feature>
<dbReference type="GO" id="GO:0022900">
    <property type="term" value="P:electron transport chain"/>
    <property type="evidence" value="ECO:0007669"/>
    <property type="project" value="TreeGrafter"/>
</dbReference>
<evidence type="ECO:0000256" key="11">
    <source>
        <dbReference type="ARBA" id="ARBA00023128"/>
    </source>
</evidence>
<evidence type="ECO:0000256" key="1">
    <source>
        <dbReference type="ARBA" id="ARBA00001974"/>
    </source>
</evidence>
<evidence type="ECO:0000256" key="8">
    <source>
        <dbReference type="ARBA" id="ARBA00022989"/>
    </source>
</evidence>
<dbReference type="CDD" id="cd06183">
    <property type="entry name" value="cyt_b5_reduct_like"/>
    <property type="match status" value="1"/>
</dbReference>
<comment type="subcellular location">
    <subcellularLocation>
        <location evidence="2">Mitochondrion outer membrane</location>
    </subcellularLocation>
</comment>
<dbReference type="FunFam" id="2.40.30.10:FF:000032">
    <property type="entry name" value="NADH-cytochrome b5 reductase"/>
    <property type="match status" value="1"/>
</dbReference>
<dbReference type="InterPro" id="IPR017927">
    <property type="entry name" value="FAD-bd_FR_type"/>
</dbReference>
<evidence type="ECO:0000256" key="3">
    <source>
        <dbReference type="ARBA" id="ARBA00006105"/>
    </source>
</evidence>
<dbReference type="FunFam" id="3.40.50.80:FF:000019">
    <property type="entry name" value="NADH-cytochrome b5 reductase"/>
    <property type="match status" value="1"/>
</dbReference>
<evidence type="ECO:0000256" key="12">
    <source>
        <dbReference type="ARBA" id="ARBA00023136"/>
    </source>
</evidence>
<reference evidence="17 18" key="1">
    <citation type="submission" date="2023-12" db="EMBL/GenBank/DDBJ databases">
        <title>A high-quality genome assembly for Dillenia turbinata (Dilleniales).</title>
        <authorList>
            <person name="Chanderbali A."/>
        </authorList>
    </citation>
    <scope>NUCLEOTIDE SEQUENCE [LARGE SCALE GENOMIC DNA]</scope>
    <source>
        <strain evidence="17">LSX21</strain>
        <tissue evidence="17">Leaf</tissue>
    </source>
</reference>
<keyword evidence="7 13" id="KW-0274">FAD</keyword>
<dbReference type="PRINTS" id="PR00371">
    <property type="entry name" value="FPNCR"/>
</dbReference>
<keyword evidence="10 14" id="KW-0520">NAD</keyword>
<comment type="caution">
    <text evidence="17">The sequence shown here is derived from an EMBL/GenBank/DDBJ whole genome shotgun (WGS) entry which is preliminary data.</text>
</comment>
<keyword evidence="6" id="KW-1000">Mitochondrion outer membrane</keyword>
<feature type="binding site" evidence="13">
    <location>
        <position position="125"/>
    </location>
    <ligand>
        <name>FAD</name>
        <dbReference type="ChEBI" id="CHEBI:57692"/>
    </ligand>
</feature>
<feature type="binding site" evidence="13">
    <location>
        <position position="124"/>
    </location>
    <ligand>
        <name>FAD</name>
        <dbReference type="ChEBI" id="CHEBI:57692"/>
    </ligand>
</feature>
<feature type="binding site" evidence="13">
    <location>
        <position position="140"/>
    </location>
    <ligand>
        <name>FAD</name>
        <dbReference type="ChEBI" id="CHEBI:57692"/>
    </ligand>
</feature>
<dbReference type="Pfam" id="PF00175">
    <property type="entry name" value="NAD_binding_1"/>
    <property type="match status" value="1"/>
</dbReference>
<evidence type="ECO:0000259" key="16">
    <source>
        <dbReference type="PROSITE" id="PS51384"/>
    </source>
</evidence>
<evidence type="ECO:0000256" key="2">
    <source>
        <dbReference type="ARBA" id="ARBA00004294"/>
    </source>
</evidence>
<dbReference type="PRINTS" id="PR00406">
    <property type="entry name" value="CYTB5RDTASE"/>
</dbReference>
<feature type="binding site" evidence="13">
    <location>
        <position position="148"/>
    </location>
    <ligand>
        <name>FAD</name>
        <dbReference type="ChEBI" id="CHEBI:57692"/>
    </ligand>
</feature>
<keyword evidence="5 15" id="KW-0812">Transmembrane</keyword>
<proteinExistence type="inferred from homology"/>
<accession>A0AAN8Z8L2</accession>
<dbReference type="InterPro" id="IPR001834">
    <property type="entry name" value="CBR-like"/>
</dbReference>
<protein>
    <recommendedName>
        <fullName evidence="14">NADH-cytochrome b5 reductase</fullName>
        <ecNumber evidence="14">1.6.2.2</ecNumber>
    </recommendedName>
</protein>
<feature type="binding site" evidence="13">
    <location>
        <position position="150"/>
    </location>
    <ligand>
        <name>FAD</name>
        <dbReference type="ChEBI" id="CHEBI:57692"/>
    </ligand>
</feature>
<dbReference type="Gene3D" id="2.40.30.10">
    <property type="entry name" value="Translation factors"/>
    <property type="match status" value="1"/>
</dbReference>
<keyword evidence="9 14" id="KW-0560">Oxidoreductase</keyword>
<dbReference type="PANTHER" id="PTHR19370">
    <property type="entry name" value="NADH-CYTOCHROME B5 REDUCTASE"/>
    <property type="match status" value="1"/>
</dbReference>
<dbReference type="GO" id="GO:0005741">
    <property type="term" value="C:mitochondrial outer membrane"/>
    <property type="evidence" value="ECO:0007669"/>
    <property type="project" value="UniProtKB-SubCell"/>
</dbReference>
<keyword evidence="8 15" id="KW-1133">Transmembrane helix</keyword>
<dbReference type="SUPFAM" id="SSF63380">
    <property type="entry name" value="Riboflavin synthase domain-like"/>
    <property type="match status" value="1"/>
</dbReference>
<feature type="binding site" evidence="13">
    <location>
        <position position="191"/>
    </location>
    <ligand>
        <name>FAD</name>
        <dbReference type="ChEBI" id="CHEBI:57692"/>
    </ligand>
</feature>
<evidence type="ECO:0000256" key="9">
    <source>
        <dbReference type="ARBA" id="ARBA00023002"/>
    </source>
</evidence>
<name>A0AAN8Z8L2_9MAGN</name>
<evidence type="ECO:0000256" key="13">
    <source>
        <dbReference type="PIRSR" id="PIRSR601834-1"/>
    </source>
</evidence>
<organism evidence="17 18">
    <name type="scientific">Dillenia turbinata</name>
    <dbReference type="NCBI Taxonomy" id="194707"/>
    <lineage>
        <taxon>Eukaryota</taxon>
        <taxon>Viridiplantae</taxon>
        <taxon>Streptophyta</taxon>
        <taxon>Embryophyta</taxon>
        <taxon>Tracheophyta</taxon>
        <taxon>Spermatophyta</taxon>
        <taxon>Magnoliopsida</taxon>
        <taxon>eudicotyledons</taxon>
        <taxon>Gunneridae</taxon>
        <taxon>Pentapetalae</taxon>
        <taxon>Dilleniales</taxon>
        <taxon>Dilleniaceae</taxon>
        <taxon>Dillenia</taxon>
    </lineage>
</organism>
<keyword evidence="12 15" id="KW-0472">Membrane</keyword>
<dbReference type="PANTHER" id="PTHR19370:SF200">
    <property type="entry name" value="NADH-CYTOCHROME B5 REDUCTASE"/>
    <property type="match status" value="1"/>
</dbReference>
<dbReference type="GO" id="GO:0090524">
    <property type="term" value="F:cytochrome-b5 reductase activity, acting on NADH"/>
    <property type="evidence" value="ECO:0007669"/>
    <property type="project" value="UniProtKB-EC"/>
</dbReference>
<evidence type="ECO:0000256" key="10">
    <source>
        <dbReference type="ARBA" id="ARBA00023027"/>
    </source>
</evidence>
<evidence type="ECO:0000256" key="7">
    <source>
        <dbReference type="ARBA" id="ARBA00022827"/>
    </source>
</evidence>
<dbReference type="InterPro" id="IPR017938">
    <property type="entry name" value="Riboflavin_synthase-like_b-brl"/>
</dbReference>
<evidence type="ECO:0000313" key="18">
    <source>
        <dbReference type="Proteomes" id="UP001370490"/>
    </source>
</evidence>
<keyword evidence="11" id="KW-0496">Mitochondrion</keyword>
<dbReference type="EC" id="1.6.2.2" evidence="14"/>
<feature type="binding site" evidence="13">
    <location>
        <position position="123"/>
    </location>
    <ligand>
        <name>FAD</name>
        <dbReference type="ChEBI" id="CHEBI:57692"/>
    </ligand>
</feature>
<evidence type="ECO:0000313" key="17">
    <source>
        <dbReference type="EMBL" id="KAK6928981.1"/>
    </source>
</evidence>
<evidence type="ECO:0000256" key="4">
    <source>
        <dbReference type="ARBA" id="ARBA00022630"/>
    </source>
</evidence>